<proteinExistence type="predicted"/>
<dbReference type="Proteomes" id="UP000594342">
    <property type="component" value="Unassembled WGS sequence"/>
</dbReference>
<keyword evidence="2" id="KW-1185">Reference proteome</keyword>
<dbReference type="EMBL" id="UPSH01000001">
    <property type="protein sequence ID" value="VBB17567.1"/>
    <property type="molecule type" value="Genomic_DNA"/>
</dbReference>
<gene>
    <name evidence="1" type="ORF">YASMINEVIRUS_29</name>
</gene>
<sequence>MIRIEFWNGQLDKKGRLVKTKHNPCLWSNVGVDKNPWRSSYDEALKVLDRWFNKEIDDTELLHHIRFVAYGLGKRDFNDTEVVWWGNMTVNHKPKLVVEDCDKKYTICFDYDKDSDKRWIASIKYDDVEFYWKLE</sequence>
<protein>
    <submittedName>
        <fullName evidence="1">Uncharacterized protein</fullName>
    </submittedName>
</protein>
<accession>A0A5K0U768</accession>
<reference evidence="1 2" key="1">
    <citation type="submission" date="2018-10" db="EMBL/GenBank/DDBJ databases">
        <authorList>
            <consortium name="IHU Genomes"/>
        </authorList>
    </citation>
    <scope>NUCLEOTIDE SEQUENCE [LARGE SCALE GENOMIC DNA]</scope>
    <source>
        <strain evidence="1 2">A1</strain>
    </source>
</reference>
<evidence type="ECO:0000313" key="2">
    <source>
        <dbReference type="Proteomes" id="UP000594342"/>
    </source>
</evidence>
<organism evidence="1 2">
    <name type="scientific">Yasminevirus sp. GU-2018</name>
    <dbReference type="NCBI Taxonomy" id="2420051"/>
    <lineage>
        <taxon>Viruses</taxon>
        <taxon>Varidnaviria</taxon>
        <taxon>Bamfordvirae</taxon>
        <taxon>Nucleocytoviricota</taxon>
        <taxon>Megaviricetes</taxon>
        <taxon>Imitervirales</taxon>
        <taxon>Mimiviridae</taxon>
        <taxon>Klosneuvirinae</taxon>
        <taxon>Yasminevirus</taxon>
        <taxon>Yasminevirus saudimassiliense</taxon>
    </lineage>
</organism>
<comment type="caution">
    <text evidence="1">The sequence shown here is derived from an EMBL/GenBank/DDBJ whole genome shotgun (WGS) entry which is preliminary data.</text>
</comment>
<name>A0A5K0U768_9VIRU</name>
<evidence type="ECO:0000313" key="1">
    <source>
        <dbReference type="EMBL" id="VBB17567.1"/>
    </source>
</evidence>